<dbReference type="Pfam" id="PF16694">
    <property type="entry name" value="Cytochrome_P460"/>
    <property type="match status" value="1"/>
</dbReference>
<dbReference type="Proteomes" id="UP000291106">
    <property type="component" value="Chromosome"/>
</dbReference>
<name>A0A411PJH9_9GAMM</name>
<evidence type="ECO:0000256" key="1">
    <source>
        <dbReference type="SAM" id="SignalP"/>
    </source>
</evidence>
<feature type="signal peptide" evidence="1">
    <location>
        <begin position="1"/>
        <end position="29"/>
    </location>
</feature>
<feature type="domain" description="Cytochrome P460" evidence="2">
    <location>
        <begin position="70"/>
        <end position="182"/>
    </location>
</feature>
<organism evidence="3 4">
    <name type="scientific">Shewanella maritima</name>
    <dbReference type="NCBI Taxonomy" id="2520507"/>
    <lineage>
        <taxon>Bacteria</taxon>
        <taxon>Pseudomonadati</taxon>
        <taxon>Pseudomonadota</taxon>
        <taxon>Gammaproteobacteria</taxon>
        <taxon>Alteromonadales</taxon>
        <taxon>Shewanellaceae</taxon>
        <taxon>Shewanella</taxon>
    </lineage>
</organism>
<evidence type="ECO:0000259" key="2">
    <source>
        <dbReference type="Pfam" id="PF16694"/>
    </source>
</evidence>
<gene>
    <name evidence="3" type="ORF">EXU30_14460</name>
</gene>
<dbReference type="KEGG" id="smai:EXU30_14460"/>
<accession>A0A411PJH9</accession>
<protein>
    <recommendedName>
        <fullName evidence="2">Cytochrome P460 domain-containing protein</fullName>
    </recommendedName>
</protein>
<sequence>MSNTINKSRVLMAVTALISTMVLSMNANAEVSYKDTFADTKSRTSIVDEQGQIHLPEDYALQGFVHLGSNTVTRPDDGVLQNINSAYTQADALIEFNKTGVWPDGTVIIKDIRFVSENMSLLSGEVQHQASRDIAFVMVKDSTMRFYQSEHKQLWDSSWGWAQYDNPEQPLTNTNKNAEYCQGATYRKRQTTGYILKFIIVLNCLACPHHPS</sequence>
<feature type="chain" id="PRO_5019176057" description="Cytochrome P460 domain-containing protein" evidence="1">
    <location>
        <begin position="30"/>
        <end position="212"/>
    </location>
</feature>
<dbReference type="EMBL" id="CP036200">
    <property type="protein sequence ID" value="QBF83761.1"/>
    <property type="molecule type" value="Genomic_DNA"/>
</dbReference>
<keyword evidence="1" id="KW-0732">Signal</keyword>
<dbReference type="AlphaFoldDB" id="A0A411PJH9"/>
<proteinExistence type="predicted"/>
<dbReference type="InterPro" id="IPR032033">
    <property type="entry name" value="Cytochrome_P460"/>
</dbReference>
<evidence type="ECO:0000313" key="3">
    <source>
        <dbReference type="EMBL" id="QBF83761.1"/>
    </source>
</evidence>
<keyword evidence="4" id="KW-1185">Reference proteome</keyword>
<dbReference type="InterPro" id="IPR038142">
    <property type="entry name" value="Cytochrome_P460_sp"/>
</dbReference>
<dbReference type="RefSeq" id="WP_130601197.1">
    <property type="nucleotide sequence ID" value="NZ_CP036200.1"/>
</dbReference>
<evidence type="ECO:0000313" key="4">
    <source>
        <dbReference type="Proteomes" id="UP000291106"/>
    </source>
</evidence>
<reference evidence="3 4" key="1">
    <citation type="submission" date="2019-02" db="EMBL/GenBank/DDBJ databases">
        <title>Shewanella sp. D4-2 isolated from Dokdo Island.</title>
        <authorList>
            <person name="Baek K."/>
        </authorList>
    </citation>
    <scope>NUCLEOTIDE SEQUENCE [LARGE SCALE GENOMIC DNA]</scope>
    <source>
        <strain evidence="3 4">D4-2</strain>
    </source>
</reference>
<dbReference type="OrthoDB" id="511546at2"/>
<dbReference type="Gene3D" id="3.50.70.20">
    <property type="entry name" value="Cytochrome P460"/>
    <property type="match status" value="1"/>
</dbReference>